<dbReference type="NCBIfam" id="TIGR00711">
    <property type="entry name" value="efflux_EmrB"/>
    <property type="match status" value="1"/>
</dbReference>
<feature type="transmembrane region" description="Helical" evidence="9">
    <location>
        <begin position="199"/>
        <end position="218"/>
    </location>
</feature>
<dbReference type="Pfam" id="PF07690">
    <property type="entry name" value="MFS_1"/>
    <property type="match status" value="1"/>
</dbReference>
<evidence type="ECO:0000256" key="6">
    <source>
        <dbReference type="ARBA" id="ARBA00022989"/>
    </source>
</evidence>
<dbReference type="InterPro" id="IPR036259">
    <property type="entry name" value="MFS_trans_sf"/>
</dbReference>
<evidence type="ECO:0000256" key="3">
    <source>
        <dbReference type="ARBA" id="ARBA00022448"/>
    </source>
</evidence>
<feature type="transmembrane region" description="Helical" evidence="9">
    <location>
        <begin position="47"/>
        <end position="66"/>
    </location>
</feature>
<dbReference type="InterPro" id="IPR011701">
    <property type="entry name" value="MFS"/>
</dbReference>
<dbReference type="Gene3D" id="1.20.1250.20">
    <property type="entry name" value="MFS general substrate transporter like domains"/>
    <property type="match status" value="1"/>
</dbReference>
<dbReference type="GO" id="GO:0022857">
    <property type="term" value="F:transmembrane transporter activity"/>
    <property type="evidence" value="ECO:0007669"/>
    <property type="project" value="InterPro"/>
</dbReference>
<dbReference type="AlphaFoldDB" id="A0A7K3M0V2"/>
<evidence type="ECO:0000256" key="1">
    <source>
        <dbReference type="ARBA" id="ARBA00004651"/>
    </source>
</evidence>
<evidence type="ECO:0000256" key="5">
    <source>
        <dbReference type="ARBA" id="ARBA00022692"/>
    </source>
</evidence>
<keyword evidence="7 9" id="KW-0472">Membrane</keyword>
<protein>
    <submittedName>
        <fullName evidence="11">DHA2 family efflux MFS transporter permease subunit</fullName>
    </submittedName>
</protein>
<evidence type="ECO:0000259" key="10">
    <source>
        <dbReference type="PROSITE" id="PS50850"/>
    </source>
</evidence>
<dbReference type="RefSeq" id="WP_162449580.1">
    <property type="nucleotide sequence ID" value="NZ_WLZY01000002.1"/>
</dbReference>
<feature type="transmembrane region" description="Helical" evidence="9">
    <location>
        <begin position="305"/>
        <end position="324"/>
    </location>
</feature>
<dbReference type="GO" id="GO:0005886">
    <property type="term" value="C:plasma membrane"/>
    <property type="evidence" value="ECO:0007669"/>
    <property type="project" value="UniProtKB-SubCell"/>
</dbReference>
<feature type="transmembrane region" description="Helical" evidence="9">
    <location>
        <begin position="78"/>
        <end position="97"/>
    </location>
</feature>
<dbReference type="Proteomes" id="UP000460435">
    <property type="component" value="Unassembled WGS sequence"/>
</dbReference>
<reference evidence="11 12" key="1">
    <citation type="submission" date="2019-11" db="EMBL/GenBank/DDBJ databases">
        <authorList>
            <person name="Li X.-J."/>
            <person name="Feng X.-M."/>
        </authorList>
    </citation>
    <scope>NUCLEOTIDE SEQUENCE [LARGE SCALE GENOMIC DNA]</scope>
    <source>
        <strain evidence="11 12">XMNu-373</strain>
    </source>
</reference>
<keyword evidence="3" id="KW-0813">Transport</keyword>
<accession>A0A7K3M0V2</accession>
<evidence type="ECO:0000256" key="2">
    <source>
        <dbReference type="ARBA" id="ARBA00008537"/>
    </source>
</evidence>
<feature type="transmembrane region" description="Helical" evidence="9">
    <location>
        <begin position="12"/>
        <end position="35"/>
    </location>
</feature>
<feature type="transmembrane region" description="Helical" evidence="9">
    <location>
        <begin position="224"/>
        <end position="244"/>
    </location>
</feature>
<keyword evidence="12" id="KW-1185">Reference proteome</keyword>
<feature type="transmembrane region" description="Helical" evidence="9">
    <location>
        <begin position="137"/>
        <end position="160"/>
    </location>
</feature>
<evidence type="ECO:0000313" key="12">
    <source>
        <dbReference type="Proteomes" id="UP000460435"/>
    </source>
</evidence>
<dbReference type="PROSITE" id="PS50850">
    <property type="entry name" value="MFS"/>
    <property type="match status" value="1"/>
</dbReference>
<dbReference type="EMBL" id="WLZY01000002">
    <property type="protein sequence ID" value="NDL56880.1"/>
    <property type="molecule type" value="Genomic_DNA"/>
</dbReference>
<dbReference type="PANTHER" id="PTHR42718:SF9">
    <property type="entry name" value="MAJOR FACILITATOR SUPERFAMILY MULTIDRUG TRANSPORTER MFSC"/>
    <property type="match status" value="1"/>
</dbReference>
<evidence type="ECO:0000256" key="4">
    <source>
        <dbReference type="ARBA" id="ARBA00022475"/>
    </source>
</evidence>
<dbReference type="SUPFAM" id="SSF103473">
    <property type="entry name" value="MFS general substrate transporter"/>
    <property type="match status" value="1"/>
</dbReference>
<feature type="region of interest" description="Disordered" evidence="8">
    <location>
        <begin position="535"/>
        <end position="565"/>
    </location>
</feature>
<dbReference type="CDD" id="cd17321">
    <property type="entry name" value="MFS_MMR_MDR_like"/>
    <property type="match status" value="1"/>
</dbReference>
<organism evidence="11 12">
    <name type="scientific">Phytoactinopolyspora mesophila</name>
    <dbReference type="NCBI Taxonomy" id="2650750"/>
    <lineage>
        <taxon>Bacteria</taxon>
        <taxon>Bacillati</taxon>
        <taxon>Actinomycetota</taxon>
        <taxon>Actinomycetes</taxon>
        <taxon>Jiangellales</taxon>
        <taxon>Jiangellaceae</taxon>
        <taxon>Phytoactinopolyspora</taxon>
    </lineage>
</organism>
<comment type="subcellular location">
    <subcellularLocation>
        <location evidence="1">Cell membrane</location>
        <topology evidence="1">Multi-pass membrane protein</topology>
    </subcellularLocation>
</comment>
<dbReference type="Gene3D" id="1.20.1720.10">
    <property type="entry name" value="Multidrug resistance protein D"/>
    <property type="match status" value="1"/>
</dbReference>
<feature type="transmembrane region" description="Helical" evidence="9">
    <location>
        <begin position="265"/>
        <end position="285"/>
    </location>
</feature>
<evidence type="ECO:0000256" key="9">
    <source>
        <dbReference type="SAM" id="Phobius"/>
    </source>
</evidence>
<dbReference type="InterPro" id="IPR004638">
    <property type="entry name" value="EmrB-like"/>
</dbReference>
<dbReference type="PANTHER" id="PTHR42718">
    <property type="entry name" value="MAJOR FACILITATOR SUPERFAMILY MULTIDRUG TRANSPORTER MFSC"/>
    <property type="match status" value="1"/>
</dbReference>
<comment type="caution">
    <text evidence="11">The sequence shown here is derived from an EMBL/GenBank/DDBJ whole genome shotgun (WGS) entry which is preliminary data.</text>
</comment>
<keyword evidence="4" id="KW-1003">Cell membrane</keyword>
<evidence type="ECO:0000256" key="7">
    <source>
        <dbReference type="ARBA" id="ARBA00023136"/>
    </source>
</evidence>
<feature type="domain" description="Major facilitator superfamily (MFS) profile" evidence="10">
    <location>
        <begin position="12"/>
        <end position="522"/>
    </location>
</feature>
<feature type="transmembrane region" description="Helical" evidence="9">
    <location>
        <begin position="166"/>
        <end position="187"/>
    </location>
</feature>
<gene>
    <name evidence="11" type="ORF">F7O44_07325</name>
</gene>
<keyword evidence="5 9" id="KW-0812">Transmembrane</keyword>
<feature type="transmembrane region" description="Helical" evidence="9">
    <location>
        <begin position="400"/>
        <end position="417"/>
    </location>
</feature>
<feature type="transmembrane region" description="Helical" evidence="9">
    <location>
        <begin position="103"/>
        <end position="125"/>
    </location>
</feature>
<proteinExistence type="inferred from homology"/>
<dbReference type="InterPro" id="IPR020846">
    <property type="entry name" value="MFS_dom"/>
</dbReference>
<feature type="transmembrane region" description="Helical" evidence="9">
    <location>
        <begin position="492"/>
        <end position="517"/>
    </location>
</feature>
<keyword evidence="6 9" id="KW-1133">Transmembrane helix</keyword>
<sequence>MLKTWRGNPWAIIVVLCLGYFATLMDLTIVNIAVPQMTDDLNASLDQILWVFNSYALGLAVLLITAGRLGDLLGKKNVFIAGVVVFTLASLACGLAQDPAQLIAFRAVQGVGGALLVPQTLSIIADVFPASKRGAALGIWGAVAGLSAIAGPVVGGALVTSFDWRWIFLINVPIGVAVVALAGPVIPRSIRQAGHKLDITGVLIVSMSLFCLAFGLIQGERYGWNAWVWGLLALSVVLFLAFVAQQSRVQDDDPLVPFSLFKDRAFSIVNAISIVVSFGAIGLFLPMTVYLQSVLGFSAVKTGGVLLPMAIGGLIVAVPAGVLSERYGGKYVLIAGLSTFGIGLAWLVAVAQTDSTWTAFIAPFFVVGLGSGCSFTPMASEVMRKVPAHLNGAASGVNNAMRHVGAVLAGAVIGAVLQNRLAASLTSQANEHAAALPEEYREGFIAGFAESGAEGLNVGASGASSVGVPEGMPDAVAAEIQAVAGQVFAEGYVAALTPTLLVAVAALAAGVLGCFALKAYTGPVANPYGLPVVDDAEPGSAEHELEETAEPAPTVSTADNTGSGH</sequence>
<feature type="compositionally biased region" description="Polar residues" evidence="8">
    <location>
        <begin position="554"/>
        <end position="565"/>
    </location>
</feature>
<evidence type="ECO:0000256" key="8">
    <source>
        <dbReference type="SAM" id="MobiDB-lite"/>
    </source>
</evidence>
<feature type="transmembrane region" description="Helical" evidence="9">
    <location>
        <begin position="331"/>
        <end position="351"/>
    </location>
</feature>
<dbReference type="PRINTS" id="PR01036">
    <property type="entry name" value="TCRTETB"/>
</dbReference>
<name>A0A7K3M0V2_9ACTN</name>
<feature type="transmembrane region" description="Helical" evidence="9">
    <location>
        <begin position="357"/>
        <end position="379"/>
    </location>
</feature>
<evidence type="ECO:0000313" key="11">
    <source>
        <dbReference type="EMBL" id="NDL56880.1"/>
    </source>
</evidence>
<comment type="similarity">
    <text evidence="2">Belongs to the major facilitator superfamily. EmrB family.</text>
</comment>